<dbReference type="AlphaFoldDB" id="A0A494Z5I8"/>
<reference evidence="1 2" key="1">
    <citation type="journal article" date="2015" name="Antonie Van Leeuwenhoek">
        <title>Oceanobacillus bengalensis sp. nov., a bacterium isolated from seawater of the Bay of Bengal.</title>
        <authorList>
            <person name="Yongchang O."/>
            <person name="Xiang W."/>
            <person name="Wang G."/>
        </authorList>
    </citation>
    <scope>NUCLEOTIDE SEQUENCE [LARGE SCALE GENOMIC DNA]</scope>
    <source>
        <strain evidence="1 2">MCCC 1K00260</strain>
    </source>
</reference>
<dbReference type="EMBL" id="RBZO01000003">
    <property type="protein sequence ID" value="RKQ17819.1"/>
    <property type="molecule type" value="Genomic_DNA"/>
</dbReference>
<dbReference type="Proteomes" id="UP000281813">
    <property type="component" value="Unassembled WGS sequence"/>
</dbReference>
<proteinExistence type="predicted"/>
<accession>A0A494Z5I8</accession>
<evidence type="ECO:0000313" key="2">
    <source>
        <dbReference type="Proteomes" id="UP000281813"/>
    </source>
</evidence>
<name>A0A494Z5I8_9BACI</name>
<protein>
    <submittedName>
        <fullName evidence="1">Uncharacterized protein</fullName>
    </submittedName>
</protein>
<dbReference type="RefSeq" id="WP_121128403.1">
    <property type="nucleotide sequence ID" value="NZ_JBHUFK010000023.1"/>
</dbReference>
<keyword evidence="2" id="KW-1185">Reference proteome</keyword>
<dbReference type="OrthoDB" id="2692040at2"/>
<organism evidence="1 2">
    <name type="scientific">Oceanobacillus bengalensis</name>
    <dbReference type="NCBI Taxonomy" id="1435466"/>
    <lineage>
        <taxon>Bacteria</taxon>
        <taxon>Bacillati</taxon>
        <taxon>Bacillota</taxon>
        <taxon>Bacilli</taxon>
        <taxon>Bacillales</taxon>
        <taxon>Bacillaceae</taxon>
        <taxon>Oceanobacillus</taxon>
    </lineage>
</organism>
<sequence length="61" mass="7000">MRAFVSIVFIASAVSFLYKWRYRVMNALLAIGIIRKLAVKISMNLPGLRAKLLPSLFRNEM</sequence>
<gene>
    <name evidence="1" type="ORF">D8M05_02715</name>
</gene>
<comment type="caution">
    <text evidence="1">The sequence shown here is derived from an EMBL/GenBank/DDBJ whole genome shotgun (WGS) entry which is preliminary data.</text>
</comment>
<evidence type="ECO:0000313" key="1">
    <source>
        <dbReference type="EMBL" id="RKQ17819.1"/>
    </source>
</evidence>